<evidence type="ECO:0000313" key="2">
    <source>
        <dbReference type="EMBL" id="TKR73398.1"/>
    </source>
</evidence>
<gene>
    <name evidence="2" type="ORF">L596_020710</name>
</gene>
<organism evidence="2 3">
    <name type="scientific">Steinernema carpocapsae</name>
    <name type="common">Entomopathogenic nematode</name>
    <dbReference type="NCBI Taxonomy" id="34508"/>
    <lineage>
        <taxon>Eukaryota</taxon>
        <taxon>Metazoa</taxon>
        <taxon>Ecdysozoa</taxon>
        <taxon>Nematoda</taxon>
        <taxon>Chromadorea</taxon>
        <taxon>Rhabditida</taxon>
        <taxon>Tylenchina</taxon>
        <taxon>Panagrolaimomorpha</taxon>
        <taxon>Strongyloidoidea</taxon>
        <taxon>Steinernematidae</taxon>
        <taxon>Steinernema</taxon>
    </lineage>
</organism>
<dbReference type="Proteomes" id="UP000298663">
    <property type="component" value="Unassembled WGS sequence"/>
</dbReference>
<keyword evidence="1" id="KW-0812">Transmembrane</keyword>
<dbReference type="AlphaFoldDB" id="A0A4U5MUK1"/>
<accession>A0A4U5MUK1</accession>
<evidence type="ECO:0000313" key="3">
    <source>
        <dbReference type="Proteomes" id="UP000298663"/>
    </source>
</evidence>
<protein>
    <recommendedName>
        <fullName evidence="4">7TM GPCR serpentine receptor class x (Srx) domain-containing protein</fullName>
    </recommendedName>
</protein>
<feature type="transmembrane region" description="Helical" evidence="1">
    <location>
        <begin position="55"/>
        <end position="79"/>
    </location>
</feature>
<feature type="transmembrane region" description="Helical" evidence="1">
    <location>
        <begin position="125"/>
        <end position="147"/>
    </location>
</feature>
<name>A0A4U5MUK1_STECR</name>
<reference evidence="2 3" key="1">
    <citation type="journal article" date="2015" name="Genome Biol.">
        <title>Comparative genomics of Steinernema reveals deeply conserved gene regulatory networks.</title>
        <authorList>
            <person name="Dillman A.R."/>
            <person name="Macchietto M."/>
            <person name="Porter C.F."/>
            <person name="Rogers A."/>
            <person name="Williams B."/>
            <person name="Antoshechkin I."/>
            <person name="Lee M.M."/>
            <person name="Goodwin Z."/>
            <person name="Lu X."/>
            <person name="Lewis E.E."/>
            <person name="Goodrich-Blair H."/>
            <person name="Stock S.P."/>
            <person name="Adams B.J."/>
            <person name="Sternberg P.W."/>
            <person name="Mortazavi A."/>
        </authorList>
    </citation>
    <scope>NUCLEOTIDE SEQUENCE [LARGE SCALE GENOMIC DNA]</scope>
    <source>
        <strain evidence="2 3">ALL</strain>
    </source>
</reference>
<keyword evidence="1" id="KW-1133">Transmembrane helix</keyword>
<reference evidence="2 3" key="2">
    <citation type="journal article" date="2019" name="G3 (Bethesda)">
        <title>Hybrid Assembly of the Genome of the Entomopathogenic Nematode Steinernema carpocapsae Identifies the X-Chromosome.</title>
        <authorList>
            <person name="Serra L."/>
            <person name="Macchietto M."/>
            <person name="Macias-Munoz A."/>
            <person name="McGill C.J."/>
            <person name="Rodriguez I.M."/>
            <person name="Rodriguez B."/>
            <person name="Murad R."/>
            <person name="Mortazavi A."/>
        </authorList>
    </citation>
    <scope>NUCLEOTIDE SEQUENCE [LARGE SCALE GENOMIC DNA]</scope>
    <source>
        <strain evidence="2 3">ALL</strain>
    </source>
</reference>
<evidence type="ECO:0008006" key="4">
    <source>
        <dbReference type="Google" id="ProtNLM"/>
    </source>
</evidence>
<dbReference type="EMBL" id="AZBU02000006">
    <property type="protein sequence ID" value="TKR73398.1"/>
    <property type="molecule type" value="Genomic_DNA"/>
</dbReference>
<comment type="caution">
    <text evidence="2">The sequence shown here is derived from an EMBL/GenBank/DDBJ whole genome shotgun (WGS) entry which is preliminary data.</text>
</comment>
<feature type="transmembrane region" description="Helical" evidence="1">
    <location>
        <begin position="91"/>
        <end position="113"/>
    </location>
</feature>
<feature type="transmembrane region" description="Helical" evidence="1">
    <location>
        <begin position="177"/>
        <end position="199"/>
    </location>
</feature>
<sequence length="268" mass="30954">MIIFHCGWINSGHGYSFNYISPFMYFPWIAANPLYLRMLWILLTIKQFRGNECFFLLSQVGICNLIQISGQAIVGFTVLTSYRLFGIVDYVVIPVFACSWNVMLAMSFVLVVNRLQVICDLCMPKYTVTILAILAWLLGFFFFLPYVTRLCPLMVKDGYLLRDPSSPYSWPLHQIEFYSSIVLICFSLLIYICIILCVLYQRFKTTVRSTVLQTAELKLFLVALLEFLSCVCIDVCWCVLPEYLPDPTWNWIVINAGKFFIVGGFIQD</sequence>
<feature type="transmembrane region" description="Helical" evidence="1">
    <location>
        <begin position="219"/>
        <end position="243"/>
    </location>
</feature>
<keyword evidence="3" id="KW-1185">Reference proteome</keyword>
<feature type="transmembrane region" description="Helical" evidence="1">
    <location>
        <begin position="25"/>
        <end position="43"/>
    </location>
</feature>
<evidence type="ECO:0000256" key="1">
    <source>
        <dbReference type="SAM" id="Phobius"/>
    </source>
</evidence>
<proteinExistence type="predicted"/>
<keyword evidence="1" id="KW-0472">Membrane</keyword>